<organism evidence="5">
    <name type="scientific">Anopheles darlingi</name>
    <name type="common">Mosquito</name>
    <dbReference type="NCBI Taxonomy" id="43151"/>
    <lineage>
        <taxon>Eukaryota</taxon>
        <taxon>Metazoa</taxon>
        <taxon>Ecdysozoa</taxon>
        <taxon>Arthropoda</taxon>
        <taxon>Hexapoda</taxon>
        <taxon>Insecta</taxon>
        <taxon>Pterygota</taxon>
        <taxon>Neoptera</taxon>
        <taxon>Endopterygota</taxon>
        <taxon>Diptera</taxon>
        <taxon>Nematocera</taxon>
        <taxon>Culicoidea</taxon>
        <taxon>Culicidae</taxon>
        <taxon>Anophelinae</taxon>
        <taxon>Anopheles</taxon>
    </lineage>
</organism>
<dbReference type="VEuPathDB" id="VectorBase:ADAR2_004705"/>
<feature type="region of interest" description="Disordered" evidence="2">
    <location>
        <begin position="539"/>
        <end position="569"/>
    </location>
</feature>
<dbReference type="GO" id="GO:0045944">
    <property type="term" value="P:positive regulation of transcription by RNA polymerase II"/>
    <property type="evidence" value="ECO:0007669"/>
    <property type="project" value="UniProtKB-ARBA"/>
</dbReference>
<evidence type="ECO:0000256" key="1">
    <source>
        <dbReference type="SAM" id="Coils"/>
    </source>
</evidence>
<dbReference type="Gene3D" id="4.10.280.10">
    <property type="entry name" value="Helix-loop-helix DNA-binding domain"/>
    <property type="match status" value="1"/>
</dbReference>
<proteinExistence type="predicted"/>
<feature type="region of interest" description="Disordered" evidence="2">
    <location>
        <begin position="35"/>
        <end position="54"/>
    </location>
</feature>
<dbReference type="Proteomes" id="UP000000673">
    <property type="component" value="Unassembled WGS sequence"/>
</dbReference>
<feature type="compositionally biased region" description="Polar residues" evidence="2">
    <location>
        <begin position="966"/>
        <end position="982"/>
    </location>
</feature>
<feature type="compositionally biased region" description="Low complexity" evidence="2">
    <location>
        <begin position="918"/>
        <end position="933"/>
    </location>
</feature>
<feature type="region of interest" description="Disordered" evidence="2">
    <location>
        <begin position="895"/>
        <end position="1014"/>
    </location>
</feature>
<accession>W5JN31</accession>
<evidence type="ECO:0000313" key="7">
    <source>
        <dbReference type="Proteomes" id="UP000000673"/>
    </source>
</evidence>
<feature type="compositionally biased region" description="Low complexity" evidence="2">
    <location>
        <begin position="252"/>
        <end position="266"/>
    </location>
</feature>
<dbReference type="HOGENOM" id="CLU_280785_0_0_1"/>
<dbReference type="SUPFAM" id="SSF47459">
    <property type="entry name" value="HLH, helix-loop-helix DNA-binding domain"/>
    <property type="match status" value="1"/>
</dbReference>
<keyword evidence="7" id="KW-1185">Reference proteome</keyword>
<dbReference type="PROSITE" id="PS50888">
    <property type="entry name" value="BHLH"/>
    <property type="match status" value="1"/>
</dbReference>
<dbReference type="PROSITE" id="PS50112">
    <property type="entry name" value="PAS"/>
    <property type="match status" value="1"/>
</dbReference>
<evidence type="ECO:0000313" key="5">
    <source>
        <dbReference type="EMBL" id="ETN64300.1"/>
    </source>
</evidence>
<reference evidence="6" key="4">
    <citation type="submission" date="2015-06" db="UniProtKB">
        <authorList>
            <consortium name="EnsemblMetazoa"/>
        </authorList>
    </citation>
    <scope>IDENTIFICATION</scope>
</reference>
<dbReference type="SMART" id="SM00091">
    <property type="entry name" value="PAS"/>
    <property type="match status" value="2"/>
</dbReference>
<feature type="coiled-coil region" evidence="1">
    <location>
        <begin position="1160"/>
        <end position="1187"/>
    </location>
</feature>
<reference evidence="5" key="3">
    <citation type="journal article" date="2013" name="Nucleic Acids Res.">
        <title>The genome of Anopheles darlingi, the main neotropical malaria vector.</title>
        <authorList>
            <person name="Marinotti O."/>
            <person name="Cerqueira G.C."/>
            <person name="de Almeida L.G."/>
            <person name="Ferro M.I."/>
            <person name="Loreto E.L."/>
            <person name="Zaha A."/>
            <person name="Teixeira S.M."/>
            <person name="Wespiser A.R."/>
            <person name="Almeida E Silva A."/>
            <person name="Schlindwein A.D."/>
            <person name="Pacheco A.C."/>
            <person name="Silva A.L."/>
            <person name="Graveley B.R."/>
            <person name="Walenz B.P."/>
            <person name="Lima Bde A."/>
            <person name="Ribeiro C.A."/>
            <person name="Nunes-Silva C.G."/>
            <person name="de Carvalho C.R."/>
            <person name="Soares C.M."/>
            <person name="de Menezes C.B."/>
            <person name="Matiolli C."/>
            <person name="Caffrey D."/>
            <person name="Araujo D.A."/>
            <person name="de Oliveira D.M."/>
            <person name="Golenbock D."/>
            <person name="Grisard E.C."/>
            <person name="Fantinatti-Garboggini F."/>
            <person name="de Carvalho F.M."/>
            <person name="Barcellos F.G."/>
            <person name="Prosdocimi F."/>
            <person name="May G."/>
            <person name="Azevedo Junior G.M."/>
            <person name="Guimaraes G.M."/>
            <person name="Goldman G.H."/>
            <person name="Padilha I.Q."/>
            <person name="Batista Jda S."/>
            <person name="Ferro J.A."/>
            <person name="Ribeiro J.M."/>
            <person name="Fietto J.L."/>
            <person name="Dabbas K.M."/>
            <person name="Cerdeira L."/>
            <person name="Agnez-Lima L.F."/>
            <person name="Brocchi M."/>
            <person name="de Carvalho M.O."/>
            <person name="Teixeira Mde M."/>
            <person name="Diniz Maia Mde M."/>
            <person name="Goldman M.H."/>
            <person name="Cruz Schneider M.P."/>
            <person name="Felipe M.S."/>
            <person name="Hungria M."/>
            <person name="Nicolas M.F."/>
            <person name="Pereira M."/>
            <person name="Montes M.A."/>
            <person name="Cantao M.E."/>
            <person name="Vincentz M."/>
            <person name="Rafael M.S."/>
            <person name="Silverman N."/>
            <person name="Stoco P.H."/>
            <person name="Souza R.C."/>
            <person name="Vicentini R."/>
            <person name="Gazzinelli R.T."/>
            <person name="Neves Rde O."/>
            <person name="Silva R."/>
            <person name="Astolfi-Filho S."/>
            <person name="Maciel T.E."/>
            <person name="Urmenyi T.P."/>
            <person name="Tadei W.P."/>
            <person name="Camargo E.P."/>
            <person name="de Vasconcelos A.T."/>
        </authorList>
    </citation>
    <scope>NUCLEOTIDE SEQUENCE</scope>
</reference>
<protein>
    <submittedName>
        <fullName evidence="5">Juvenile hormone resistance protein</fullName>
    </submittedName>
</protein>
<feature type="compositionally biased region" description="Low complexity" evidence="2">
    <location>
        <begin position="617"/>
        <end position="631"/>
    </location>
</feature>
<feature type="region of interest" description="Disordered" evidence="2">
    <location>
        <begin position="1046"/>
        <end position="1066"/>
    </location>
</feature>
<reference evidence="5" key="2">
    <citation type="submission" date="2010-05" db="EMBL/GenBank/DDBJ databases">
        <authorList>
            <person name="Almeida L.G."/>
            <person name="Nicolas M.F."/>
            <person name="Souza R.C."/>
            <person name="Vasconcelos A.T.R."/>
        </authorList>
    </citation>
    <scope>NUCLEOTIDE SEQUENCE</scope>
</reference>
<dbReference type="SMART" id="SM00353">
    <property type="entry name" value="HLH"/>
    <property type="match status" value="1"/>
</dbReference>
<dbReference type="SUPFAM" id="SSF55785">
    <property type="entry name" value="PYP-like sensor domain (PAS domain)"/>
    <property type="match status" value="2"/>
</dbReference>
<dbReference type="STRING" id="43151.W5JN31"/>
<feature type="compositionally biased region" description="Polar residues" evidence="2">
    <location>
        <begin position="328"/>
        <end position="337"/>
    </location>
</feature>
<feature type="compositionally biased region" description="Low complexity" evidence="2">
    <location>
        <begin position="1001"/>
        <end position="1014"/>
    </location>
</feature>
<dbReference type="InterPro" id="IPR011598">
    <property type="entry name" value="bHLH_dom"/>
</dbReference>
<dbReference type="AlphaFoldDB" id="W5JN31"/>
<dbReference type="InterPro" id="IPR036638">
    <property type="entry name" value="HLH_DNA-bd_sf"/>
</dbReference>
<feature type="region of interest" description="Disordered" evidence="2">
    <location>
        <begin position="604"/>
        <end position="638"/>
    </location>
</feature>
<evidence type="ECO:0000256" key="2">
    <source>
        <dbReference type="SAM" id="MobiDB-lite"/>
    </source>
</evidence>
<evidence type="ECO:0000259" key="3">
    <source>
        <dbReference type="PROSITE" id="PS50112"/>
    </source>
</evidence>
<evidence type="ECO:0000313" key="6">
    <source>
        <dbReference type="EnsemblMetazoa" id="ADAC003960-PA"/>
    </source>
</evidence>
<dbReference type="eggNOG" id="KOG3561">
    <property type="taxonomic scope" value="Eukaryota"/>
</dbReference>
<name>W5JN31_ANODA</name>
<keyword evidence="1" id="KW-0175">Coiled coil</keyword>
<sequence length="1263" mass="137446">MVVVSVATSKTHNPPCSPPNQLSFQKTLPTAFKLDSAGEEASCTNRDSHSSSLSSSASSVSLLAAAVNQQNVPSPVVTAAHRNQSDAMDISTGYAPSTDGMSGVARSYARAPFINRRYYGGSATMDSRSQLHQRHLSGMDTPSGDTPFPIRDSPQGYDPPGLSAGVHYGASYRGSYPMEASSYHESRDAGSSYRSGYGGTHPASLRMHPALGNRGMYGSGAGSSAPWYQLPEQHPYHAQQQQQMMRHHHRQQQLLQHQQQQQQQQQSPSATPRCYPMPPEHMYNMFNFNSHHHHPHHHCHYPAPHHRVESNTIVTTRTRLARRKLPDGSTSPRLTSARTDDSANRPMETPGFRTPRTSSRHAVCHLINRIINVHNAVQRRPLWGVVSGNGREARNRAEKNRRDKLNGSIQELSAMVPHVAESPRRVDKTAVLRFSAHGLRVDYVFGKSKPEPSVKQEIQDSLFQMLNGFLLTVTCRGQIVLVSASVEQFLGHCQMDLYGQNLFSITHPDDHALLKQQLIPSNLGNLYDGTTAGSSLVTVGRSPTRLEGGSGSTSHGSNTRDDEDDIDRRLGQDKRRFTIRLARAGPRSETTTYELVTIDGCFRRADSAPQPAGTAKQQHQQQQQQQQHQQQGSGSSAMQMIRRARGRDDSMPLHSINGNDIVLIGIARVMKMPSICDRLIEACKYEYKTRHLIDGRIVQCDQRISIVAGYLTDEVSGLSPFTFMHRDDVRWVIVALRQMYDCNQNGESCYRLMARTGDFIYLKTRGYLEVDNDTKVVQSFVCINTLVSEEEGQRMVREMKRKFSVIVDKVELPDESGEPVVENPNQIEEAVLNLITNLQPDSDDKLLMTMPASPASSIKSGGLGDGVPLAIVAPEKDSVKSAIVKSMNVVSIAAKTMRQSRRPSEVAEWSPMGGDQHCSNSSSSSSSCSTSTNVASPAGRTVADGPLSPAVVHSPSSLPHRPTVLQKGNTENRPQQAGSPSMTDAPRVPPLPTSEHYFTQPFSPSTGVSGGSVPLPVLSPASSLHSQRSNAHSPYSGYGGSVPSPPAFSGRIASGGYEGSGSGTRTTSVLKRTYSNSSISSLASSENFGDFESITGDSKRIKPSTVPTELTACYNDLINPSTDLTSFLPSSFEALDQSLLTMESTTASIREQVGNYPTLQDSHEQRLERIAEEQQEQREMLQSIQQEYRFQIHTNGGNAANVVGGVRANSVGEGGGGGGGNATPQRTTSAVVTSMIHSVITTSAMRTSYSGGASAGPKLEPGS</sequence>
<dbReference type="InterPro" id="IPR050933">
    <property type="entry name" value="Circadian_TF"/>
</dbReference>
<dbReference type="Gene3D" id="3.30.450.20">
    <property type="entry name" value="PAS domain"/>
    <property type="match status" value="2"/>
</dbReference>
<dbReference type="Pfam" id="PF00010">
    <property type="entry name" value="HLH"/>
    <property type="match status" value="1"/>
</dbReference>
<feature type="domain" description="PAS" evidence="3">
    <location>
        <begin position="455"/>
        <end position="518"/>
    </location>
</feature>
<dbReference type="Pfam" id="PF14598">
    <property type="entry name" value="PAS_11"/>
    <property type="match status" value="1"/>
</dbReference>
<dbReference type="CDD" id="cd11391">
    <property type="entry name" value="bHLH_PAS"/>
    <property type="match status" value="1"/>
</dbReference>
<feature type="region of interest" description="Disordered" evidence="2">
    <location>
        <begin position="1019"/>
        <end position="1038"/>
    </location>
</feature>
<dbReference type="PANTHER" id="PTHR23042">
    <property type="entry name" value="CIRCADIAN PROTEIN CLOCK/ARNT/BMAL/PAS"/>
    <property type="match status" value="1"/>
</dbReference>
<dbReference type="EMBL" id="ADMH02001054">
    <property type="protein sequence ID" value="ETN64300.1"/>
    <property type="molecule type" value="Genomic_DNA"/>
</dbReference>
<reference evidence="5 7" key="1">
    <citation type="journal article" date="2010" name="BMC Genomics">
        <title>Combination of measures distinguishes pre-miRNAs from other stem-loops in the genome of the newly sequenced Anopheles darlingi.</title>
        <authorList>
            <person name="Mendes N.D."/>
            <person name="Freitas A.T."/>
            <person name="Vasconcelos A.T."/>
            <person name="Sagot M.F."/>
        </authorList>
    </citation>
    <scope>NUCLEOTIDE SEQUENCE</scope>
</reference>
<feature type="domain" description="BHLH" evidence="4">
    <location>
        <begin position="389"/>
        <end position="442"/>
    </location>
</feature>
<dbReference type="GO" id="GO:0046983">
    <property type="term" value="F:protein dimerization activity"/>
    <property type="evidence" value="ECO:0007669"/>
    <property type="project" value="InterPro"/>
</dbReference>
<feature type="region of interest" description="Disordered" evidence="2">
    <location>
        <begin position="1"/>
        <end position="22"/>
    </location>
</feature>
<dbReference type="VEuPathDB" id="VectorBase:ADAC003960"/>
<dbReference type="EnsemblMetazoa" id="ADAC003960-RA">
    <property type="protein sequence ID" value="ADAC003960-PA"/>
    <property type="gene ID" value="ADAC003960"/>
</dbReference>
<gene>
    <name evidence="5" type="ORF">AND_003960</name>
</gene>
<feature type="region of interest" description="Disordered" evidence="2">
    <location>
        <begin position="324"/>
        <end position="357"/>
    </location>
</feature>
<feature type="region of interest" description="Disordered" evidence="2">
    <location>
        <begin position="235"/>
        <end position="275"/>
    </location>
</feature>
<dbReference type="InterPro" id="IPR035965">
    <property type="entry name" value="PAS-like_dom_sf"/>
</dbReference>
<dbReference type="CDD" id="cd00130">
    <property type="entry name" value="PAS"/>
    <property type="match status" value="2"/>
</dbReference>
<dbReference type="InterPro" id="IPR000014">
    <property type="entry name" value="PAS"/>
</dbReference>
<evidence type="ECO:0000259" key="4">
    <source>
        <dbReference type="PROSITE" id="PS50888"/>
    </source>
</evidence>